<dbReference type="EMBL" id="CAKXZS010000031">
    <property type="protein sequence ID" value="CAH2404808.1"/>
    <property type="molecule type" value="Genomic_DNA"/>
</dbReference>
<evidence type="ECO:0000313" key="11">
    <source>
        <dbReference type="Proteomes" id="UP001152604"/>
    </source>
</evidence>
<evidence type="ECO:0000256" key="8">
    <source>
        <dbReference type="SAM" id="Phobius"/>
    </source>
</evidence>
<evidence type="ECO:0000313" key="10">
    <source>
        <dbReference type="EMBL" id="CAH2404808.1"/>
    </source>
</evidence>
<dbReference type="PROSITE" id="PS51352">
    <property type="entry name" value="THIOREDOXIN_2"/>
    <property type="match status" value="1"/>
</dbReference>
<dbReference type="InterPro" id="IPR036249">
    <property type="entry name" value="Thioredoxin-like_sf"/>
</dbReference>
<evidence type="ECO:0000256" key="4">
    <source>
        <dbReference type="ARBA" id="ARBA00019078"/>
    </source>
</evidence>
<name>A0ABN8K3G2_9HYPH</name>
<comment type="pathway">
    <text evidence="3">One-carbon metabolism; methylamine degradation.</text>
</comment>
<evidence type="ECO:0000256" key="6">
    <source>
        <dbReference type="ARBA" id="ARBA00022989"/>
    </source>
</evidence>
<dbReference type="InterPro" id="IPR009908">
    <property type="entry name" value="Methylamine_util_MauE"/>
</dbReference>
<evidence type="ECO:0000256" key="5">
    <source>
        <dbReference type="ARBA" id="ARBA00022692"/>
    </source>
</evidence>
<reference evidence="10" key="1">
    <citation type="submission" date="2022-03" db="EMBL/GenBank/DDBJ databases">
        <authorList>
            <person name="Brunel B."/>
        </authorList>
    </citation>
    <scope>NUCLEOTIDE SEQUENCE</scope>
    <source>
        <strain evidence="10">STM4922sample</strain>
    </source>
</reference>
<dbReference type="Pfam" id="PF07291">
    <property type="entry name" value="MauE"/>
    <property type="match status" value="1"/>
</dbReference>
<feature type="transmembrane region" description="Helical" evidence="8">
    <location>
        <begin position="6"/>
        <end position="25"/>
    </location>
</feature>
<evidence type="ECO:0000256" key="1">
    <source>
        <dbReference type="ARBA" id="ARBA00003475"/>
    </source>
</evidence>
<protein>
    <recommendedName>
        <fullName evidence="4">Methylamine utilization protein MauE</fullName>
    </recommendedName>
</protein>
<keyword evidence="6 8" id="KW-1133">Transmembrane helix</keyword>
<dbReference type="PANTHER" id="PTHR42852">
    <property type="entry name" value="THIOL:DISULFIDE INTERCHANGE PROTEIN DSBE"/>
    <property type="match status" value="1"/>
</dbReference>
<sequence>MEVALLVARLFLAAVFAVAALAKLADFPGTAKSVAAFGVPQVFIAPVALALPLAELITAGLLVPVTTAWWGALSALSLLVVFMAVIAANLVLGHRPDCHCFGQLHSEPVGWSTLARNGVLAAIAGLMVWQGRHHSAPSIVDRLAALSTTQVVLLTAGLAMATAMAVQGWFLFQLLRQHGRLLLRIDALESVLTRAGVGLLPMQPTRQPPAGRAPTGLLMDAPAPAFRIQNLSGEIATLDDLLASGKPVALTFVDPGCGPCVALVPEITRLGFEFDFVAMVLISRGSSAENREKFGGHPQIPVLLQKDREVATAYKVYGTPTTVVVRSNGSIGSAPAVGASAIMELLSSTAPPMAAAAIPVERVGDGLSRDANRDAAASP</sequence>
<dbReference type="CDD" id="cd02966">
    <property type="entry name" value="TlpA_like_family"/>
    <property type="match status" value="1"/>
</dbReference>
<dbReference type="RefSeq" id="WP_254027032.1">
    <property type="nucleotide sequence ID" value="NZ_CAKXZS010000031.1"/>
</dbReference>
<feature type="transmembrane region" description="Helical" evidence="8">
    <location>
        <begin position="69"/>
        <end position="92"/>
    </location>
</feature>
<keyword evidence="11" id="KW-1185">Reference proteome</keyword>
<feature type="transmembrane region" description="Helical" evidence="8">
    <location>
        <begin position="151"/>
        <end position="172"/>
    </location>
</feature>
<dbReference type="Proteomes" id="UP001152604">
    <property type="component" value="Unassembled WGS sequence"/>
</dbReference>
<comment type="subcellular location">
    <subcellularLocation>
        <location evidence="2">Membrane</location>
        <topology evidence="2">Multi-pass membrane protein</topology>
    </subcellularLocation>
</comment>
<organism evidence="10 11">
    <name type="scientific">Mesorhizobium ventifaucium</name>
    <dbReference type="NCBI Taxonomy" id="666020"/>
    <lineage>
        <taxon>Bacteria</taxon>
        <taxon>Pseudomonadati</taxon>
        <taxon>Pseudomonadota</taxon>
        <taxon>Alphaproteobacteria</taxon>
        <taxon>Hyphomicrobiales</taxon>
        <taxon>Phyllobacteriaceae</taxon>
        <taxon>Mesorhizobium</taxon>
    </lineage>
</organism>
<comment type="caution">
    <text evidence="10">The sequence shown here is derived from an EMBL/GenBank/DDBJ whole genome shotgun (WGS) entry which is preliminary data.</text>
</comment>
<keyword evidence="7 8" id="KW-0472">Membrane</keyword>
<evidence type="ECO:0000256" key="2">
    <source>
        <dbReference type="ARBA" id="ARBA00004141"/>
    </source>
</evidence>
<keyword evidence="5 8" id="KW-0812">Transmembrane</keyword>
<dbReference type="InterPro" id="IPR050553">
    <property type="entry name" value="Thioredoxin_ResA/DsbE_sf"/>
</dbReference>
<feature type="transmembrane region" description="Helical" evidence="8">
    <location>
        <begin position="37"/>
        <end position="63"/>
    </location>
</feature>
<proteinExistence type="predicted"/>
<dbReference type="InterPro" id="IPR000866">
    <property type="entry name" value="AhpC/TSA"/>
</dbReference>
<evidence type="ECO:0000256" key="7">
    <source>
        <dbReference type="ARBA" id="ARBA00023136"/>
    </source>
</evidence>
<evidence type="ECO:0000259" key="9">
    <source>
        <dbReference type="PROSITE" id="PS51352"/>
    </source>
</evidence>
<evidence type="ECO:0000256" key="3">
    <source>
        <dbReference type="ARBA" id="ARBA00004856"/>
    </source>
</evidence>
<comment type="function">
    <text evidence="1">May be specifically involved in the processing, transport, and/or maturation of the MADH beta-subunit.</text>
</comment>
<feature type="domain" description="Thioredoxin" evidence="9">
    <location>
        <begin position="217"/>
        <end position="347"/>
    </location>
</feature>
<dbReference type="SUPFAM" id="SSF52833">
    <property type="entry name" value="Thioredoxin-like"/>
    <property type="match status" value="1"/>
</dbReference>
<feature type="transmembrane region" description="Helical" evidence="8">
    <location>
        <begin position="113"/>
        <end position="131"/>
    </location>
</feature>
<dbReference type="Gene3D" id="3.40.30.10">
    <property type="entry name" value="Glutaredoxin"/>
    <property type="match status" value="1"/>
</dbReference>
<gene>
    <name evidence="10" type="ORF">MES4922_370047</name>
</gene>
<dbReference type="InterPro" id="IPR013766">
    <property type="entry name" value="Thioredoxin_domain"/>
</dbReference>
<dbReference type="Pfam" id="PF00578">
    <property type="entry name" value="AhpC-TSA"/>
    <property type="match status" value="1"/>
</dbReference>
<accession>A0ABN8K3G2</accession>
<dbReference type="PANTHER" id="PTHR42852:SF13">
    <property type="entry name" value="PROTEIN DIPZ"/>
    <property type="match status" value="1"/>
</dbReference>